<dbReference type="InterPro" id="IPR036013">
    <property type="entry name" value="Band_7/SPFH_dom_sf"/>
</dbReference>
<sequence length="182" mass="20214">SVDAVIYYRVMPELAEKSIIMIEDYEYAISQLAQTTMRNVIGEVTLDEVLSNRDEVSGKIRTIVDKASDPWGIRVESVELKHIELPDSMKNVMAKAAEAERIRRASVIKASGEAQAAKIVSEAAEVIGSADGGLNLRTLQELDNIASAQTNHIVFFLPLDIMKPLKGYNKNNENKKNKKVKK</sequence>
<dbReference type="InterPro" id="IPR001972">
    <property type="entry name" value="Stomatin_HflK_fam"/>
</dbReference>
<evidence type="ECO:0000313" key="5">
    <source>
        <dbReference type="Proteomes" id="UP000526302"/>
    </source>
</evidence>
<dbReference type="Gene3D" id="3.30.479.30">
    <property type="entry name" value="Band 7 domain"/>
    <property type="match status" value="1"/>
</dbReference>
<dbReference type="AlphaFoldDB" id="A0A7K4BZQ6"/>
<comment type="similarity">
    <text evidence="2">Belongs to the band 7/mec-2 family.</text>
</comment>
<comment type="subcellular location">
    <subcellularLocation>
        <location evidence="1">Membrane</location>
        <topology evidence="1">Single-pass membrane protein</topology>
    </subcellularLocation>
</comment>
<evidence type="ECO:0000259" key="3">
    <source>
        <dbReference type="Pfam" id="PF01145"/>
    </source>
</evidence>
<protein>
    <submittedName>
        <fullName evidence="4">Slipin family protein</fullName>
    </submittedName>
</protein>
<dbReference type="Gene3D" id="6.10.250.2090">
    <property type="match status" value="1"/>
</dbReference>
<dbReference type="PANTHER" id="PTHR10264">
    <property type="entry name" value="BAND 7 PROTEIN-RELATED"/>
    <property type="match status" value="1"/>
</dbReference>
<dbReference type="GO" id="GO:0098552">
    <property type="term" value="C:side of membrane"/>
    <property type="evidence" value="ECO:0007669"/>
    <property type="project" value="UniProtKB-ARBA"/>
</dbReference>
<dbReference type="EMBL" id="JAAZKV010000020">
    <property type="protein sequence ID" value="NMA44734.1"/>
    <property type="molecule type" value="Genomic_DNA"/>
</dbReference>
<evidence type="ECO:0000313" key="4">
    <source>
        <dbReference type="EMBL" id="NMA44734.1"/>
    </source>
</evidence>
<comment type="caution">
    <text evidence="4">The sequence shown here is derived from an EMBL/GenBank/DDBJ whole genome shotgun (WGS) entry which is preliminary data.</text>
</comment>
<feature type="domain" description="Band 7" evidence="3">
    <location>
        <begin position="2"/>
        <end position="114"/>
    </location>
</feature>
<accession>A0A7K4BZQ6</accession>
<dbReference type="GO" id="GO:0005886">
    <property type="term" value="C:plasma membrane"/>
    <property type="evidence" value="ECO:0007669"/>
    <property type="project" value="InterPro"/>
</dbReference>
<dbReference type="FunFam" id="3.30.479.30:FF:000004">
    <property type="entry name" value="Putative membrane protease family, stomatin"/>
    <property type="match status" value="1"/>
</dbReference>
<gene>
    <name evidence="4" type="ORF">GX950_02920</name>
</gene>
<proteinExistence type="inferred from homology"/>
<dbReference type="PANTHER" id="PTHR10264:SF19">
    <property type="entry name" value="AT06885P-RELATED"/>
    <property type="match status" value="1"/>
</dbReference>
<name>A0A7K4BZQ6_9ARCH</name>
<dbReference type="PRINTS" id="PR00721">
    <property type="entry name" value="STOMATIN"/>
</dbReference>
<dbReference type="Pfam" id="PF01145">
    <property type="entry name" value="Band_7"/>
    <property type="match status" value="1"/>
</dbReference>
<organism evidence="4 5">
    <name type="scientific">Candidatus Iainarchaeum sp</name>
    <dbReference type="NCBI Taxonomy" id="3101447"/>
    <lineage>
        <taxon>Archaea</taxon>
        <taxon>Candidatus Iainarchaeota</taxon>
        <taxon>Candidatus Iainarchaeia</taxon>
        <taxon>Candidatus Iainarchaeales</taxon>
        <taxon>Candidatus Iainarchaeaceae</taxon>
        <taxon>Candidatus Iainarchaeum</taxon>
    </lineage>
</organism>
<dbReference type="InterPro" id="IPR043202">
    <property type="entry name" value="Band-7_stomatin-like"/>
</dbReference>
<dbReference type="InterPro" id="IPR001107">
    <property type="entry name" value="Band_7"/>
</dbReference>
<reference evidence="4 5" key="1">
    <citation type="journal article" date="2020" name="Biotechnol. Biofuels">
        <title>New insights from the biogas microbiome by comprehensive genome-resolved metagenomics of nearly 1600 species originating from multiple anaerobic digesters.</title>
        <authorList>
            <person name="Campanaro S."/>
            <person name="Treu L."/>
            <person name="Rodriguez-R L.M."/>
            <person name="Kovalovszki A."/>
            <person name="Ziels R.M."/>
            <person name="Maus I."/>
            <person name="Zhu X."/>
            <person name="Kougias P.G."/>
            <person name="Basile A."/>
            <person name="Luo G."/>
            <person name="Schluter A."/>
            <person name="Konstantinidis K.T."/>
            <person name="Angelidaki I."/>
        </authorList>
    </citation>
    <scope>NUCLEOTIDE SEQUENCE [LARGE SCALE GENOMIC DNA]</scope>
    <source>
        <strain evidence="4">AS22ysBPME_79</strain>
    </source>
</reference>
<evidence type="ECO:0000256" key="2">
    <source>
        <dbReference type="ARBA" id="ARBA00008164"/>
    </source>
</evidence>
<dbReference type="SUPFAM" id="SSF117892">
    <property type="entry name" value="Band 7/SPFH domain"/>
    <property type="match status" value="1"/>
</dbReference>
<dbReference type="Proteomes" id="UP000526302">
    <property type="component" value="Unassembled WGS sequence"/>
</dbReference>
<feature type="non-terminal residue" evidence="4">
    <location>
        <position position="1"/>
    </location>
</feature>
<evidence type="ECO:0000256" key="1">
    <source>
        <dbReference type="ARBA" id="ARBA00004167"/>
    </source>
</evidence>